<keyword evidence="4" id="KW-1185">Reference proteome</keyword>
<dbReference type="Proteomes" id="UP000675409">
    <property type="component" value="Unassembled WGS sequence"/>
</dbReference>
<accession>A0ABS1LNN8</accession>
<keyword evidence="1" id="KW-0732">Signal</keyword>
<evidence type="ECO:0000259" key="2">
    <source>
        <dbReference type="Pfam" id="PF04069"/>
    </source>
</evidence>
<dbReference type="EMBL" id="JABBYC010000034">
    <property type="protein sequence ID" value="MBL0887704.1"/>
    <property type="molecule type" value="Genomic_DNA"/>
</dbReference>
<sequence>MRTRGKLNAAAGLAVGLAASLTLTACSGNDSSGGGDGRLNGVSITVGSKDFTENILLGEMLVQALEAEGADVTSQTNLGGTSVARDALLAGEIDVYPEYNGTGWTVHLGHDDPSSDPAELFQVTADEDLETNDIKWVGTTPFNDTYGFAANGDLAAAEGGFDFQGMADYLEANPDASLCLETEFPDRPDGLILFEEATGYEVPQSQIQILDTGLIYTETAAGNCDFGEVFTTDGRIEALNIDLVEDPSVMIVYNASYTFNNSVYEENADVYDELVDTIFAPLDNAKMAELNAKVDVDGESADDVAMEYLQEQGLL</sequence>
<dbReference type="SUPFAM" id="SSF53850">
    <property type="entry name" value="Periplasmic binding protein-like II"/>
    <property type="match status" value="1"/>
</dbReference>
<dbReference type="Gene3D" id="3.40.190.10">
    <property type="entry name" value="Periplasmic binding protein-like II"/>
    <property type="match status" value="1"/>
</dbReference>
<dbReference type="Gene3D" id="3.40.190.120">
    <property type="entry name" value="Osmoprotection protein (prox), domain 2"/>
    <property type="match status" value="1"/>
</dbReference>
<proteinExistence type="predicted"/>
<evidence type="ECO:0000313" key="4">
    <source>
        <dbReference type="Proteomes" id="UP000675409"/>
    </source>
</evidence>
<feature type="signal peptide" evidence="1">
    <location>
        <begin position="1"/>
        <end position="25"/>
    </location>
</feature>
<evidence type="ECO:0000313" key="3">
    <source>
        <dbReference type="EMBL" id="MBL0887704.1"/>
    </source>
</evidence>
<gene>
    <name evidence="3" type="ORF">HGK34_15700</name>
</gene>
<name>A0ABS1LNN8_9MICO</name>
<organism evidence="3 4">
    <name type="scientific">Myceligenerans indicum</name>
    <dbReference type="NCBI Taxonomy" id="2593663"/>
    <lineage>
        <taxon>Bacteria</taxon>
        <taxon>Bacillati</taxon>
        <taxon>Actinomycetota</taxon>
        <taxon>Actinomycetes</taxon>
        <taxon>Micrococcales</taxon>
        <taxon>Promicromonosporaceae</taxon>
        <taxon>Myceligenerans</taxon>
    </lineage>
</organism>
<feature type="chain" id="PRO_5047171475" description="ABC-type glycine betaine transport system substrate-binding domain-containing protein" evidence="1">
    <location>
        <begin position="26"/>
        <end position="315"/>
    </location>
</feature>
<comment type="caution">
    <text evidence="3">The sequence shown here is derived from an EMBL/GenBank/DDBJ whole genome shotgun (WGS) entry which is preliminary data.</text>
</comment>
<dbReference type="InterPro" id="IPR007210">
    <property type="entry name" value="ABC_Gly_betaine_transp_sub-bd"/>
</dbReference>
<dbReference type="PROSITE" id="PS51257">
    <property type="entry name" value="PROKAR_LIPOPROTEIN"/>
    <property type="match status" value="1"/>
</dbReference>
<protein>
    <recommendedName>
        <fullName evidence="2">ABC-type glycine betaine transport system substrate-binding domain-containing protein</fullName>
    </recommendedName>
</protein>
<dbReference type="Pfam" id="PF04069">
    <property type="entry name" value="OpuAC"/>
    <property type="match status" value="1"/>
</dbReference>
<reference evidence="3 4" key="1">
    <citation type="journal article" date="2021" name="Arch. Microbiol.">
        <title>Myceligenerans indicum sp. nov., an actinobacterium isolated from mangrove sediment of Sundarbans, India.</title>
        <authorList>
            <person name="Asha K."/>
            <person name="Bhadury P."/>
        </authorList>
    </citation>
    <scope>NUCLEOTIDE SEQUENCE [LARGE SCALE GENOMIC DNA]</scope>
    <source>
        <strain evidence="3 4">I2</strain>
    </source>
</reference>
<evidence type="ECO:0000256" key="1">
    <source>
        <dbReference type="SAM" id="SignalP"/>
    </source>
</evidence>
<feature type="domain" description="ABC-type glycine betaine transport system substrate-binding" evidence="2">
    <location>
        <begin position="43"/>
        <end position="311"/>
    </location>
</feature>
<dbReference type="RefSeq" id="WP_201849115.1">
    <property type="nucleotide sequence ID" value="NZ_JABBYC010000034.1"/>
</dbReference>